<dbReference type="AlphaFoldDB" id="A0AAW3ZTU9"/>
<organism evidence="2 3">
    <name type="scientific">Campylobacter californiensis</name>
    <dbReference type="NCBI Taxonomy" id="1032243"/>
    <lineage>
        <taxon>Bacteria</taxon>
        <taxon>Pseudomonadati</taxon>
        <taxon>Campylobacterota</taxon>
        <taxon>Epsilonproteobacteria</taxon>
        <taxon>Campylobacterales</taxon>
        <taxon>Campylobacteraceae</taxon>
        <taxon>Campylobacter</taxon>
    </lineage>
</organism>
<evidence type="ECO:0000313" key="3">
    <source>
        <dbReference type="Proteomes" id="UP000650616"/>
    </source>
</evidence>
<dbReference type="InterPro" id="IPR002654">
    <property type="entry name" value="Glyco_trans_25"/>
</dbReference>
<reference evidence="2 3" key="1">
    <citation type="submission" date="2015-08" db="EMBL/GenBank/DDBJ databases">
        <title>Comparative genomics of the Campylobacter concisus group.</title>
        <authorList>
            <person name="Yee E."/>
            <person name="Chapman M.H."/>
            <person name="Huynh S."/>
            <person name="Bono J.L."/>
            <person name="On S.L."/>
            <person name="St Leger J."/>
            <person name="Foster G."/>
            <person name="Parker C.T."/>
            <person name="Miller W.G."/>
        </authorList>
    </citation>
    <scope>NUCLEOTIDE SEQUENCE [LARGE SCALE GENOMIC DNA]</scope>
    <source>
        <strain evidence="2 3">RM9337</strain>
    </source>
</reference>
<gene>
    <name evidence="2" type="ORF">CCAL9337_08095</name>
</gene>
<accession>A0AAW3ZTU9</accession>
<name>A0AAW3ZTU9_9BACT</name>
<dbReference type="RefSeq" id="WP_170016965.1">
    <property type="nucleotide sequence ID" value="NZ_CP012545.1"/>
</dbReference>
<dbReference type="Proteomes" id="UP000650616">
    <property type="component" value="Unassembled WGS sequence"/>
</dbReference>
<proteinExistence type="predicted"/>
<dbReference type="Pfam" id="PF01755">
    <property type="entry name" value="Glyco_transf_25"/>
    <property type="match status" value="1"/>
</dbReference>
<comment type="caution">
    <text evidence="2">The sequence shown here is derived from an EMBL/GenBank/DDBJ whole genome shotgun (WGS) entry which is preliminary data.</text>
</comment>
<dbReference type="EMBL" id="LIWG01000011">
    <property type="protein sequence ID" value="MBE3608677.1"/>
    <property type="molecule type" value="Genomic_DNA"/>
</dbReference>
<feature type="domain" description="Glycosyl transferase family 25" evidence="1">
    <location>
        <begin position="4"/>
        <end position="187"/>
    </location>
</feature>
<keyword evidence="3" id="KW-1185">Reference proteome</keyword>
<evidence type="ECO:0000313" key="2">
    <source>
        <dbReference type="EMBL" id="MBE3608677.1"/>
    </source>
</evidence>
<evidence type="ECO:0000259" key="1">
    <source>
        <dbReference type="Pfam" id="PF01755"/>
    </source>
</evidence>
<sequence>MKFPIFLISLQKDSARREVLKSLFKSYDEFVLTSAVDGREMSAKEYFAYADTSLKAYGKLLSPAEIGCALSHAKAYEAFLATDAKLALIFEDDVMGDDSKIQKAFEYAKLLPPNGILICGGTDGLEGRFSAFGKCIKRGEISDAKDDTLFEVSPNSYGVIYRATAYILTRKAAKALLETHKKAVCVADLWGYLLKSNKLKMYYADIFAHPLDLTNSNLETERQKRGYKPSFKTYLNSLKFIILSRFDRFILGHERIFKR</sequence>
<dbReference type="CDD" id="cd06532">
    <property type="entry name" value="Glyco_transf_25"/>
    <property type="match status" value="1"/>
</dbReference>
<protein>
    <submittedName>
        <fullName evidence="2">Glycosyltransferase family 25 protein</fullName>
    </submittedName>
</protein>